<geneLocation type="plasmid" evidence="1 2">
    <name>2</name>
</geneLocation>
<keyword evidence="1" id="KW-0614">Plasmid</keyword>
<dbReference type="EMBL" id="LR536451">
    <property type="protein sequence ID" value="VFU16456.1"/>
    <property type="molecule type" value="Genomic_DNA"/>
</dbReference>
<protein>
    <submittedName>
        <fullName evidence="1">Uncharacterized protein</fullName>
    </submittedName>
</protein>
<proteinExistence type="predicted"/>
<dbReference type="Proteomes" id="UP000294360">
    <property type="component" value="Plasmid 2"/>
</dbReference>
<accession>A0A4U8Z6M9</accession>
<sequence>MDCVLEFNRTSCALSNFPGEDTPSKDYVQAMLRDIAAAWKEFCLSVNAYFLRGTPARGAATH</sequence>
<gene>
    <name evidence="1" type="ORF">MTUNDRAET4_0111</name>
</gene>
<organism evidence="1 2">
    <name type="scientific">Methylocella tundrae</name>
    <dbReference type="NCBI Taxonomy" id="227605"/>
    <lineage>
        <taxon>Bacteria</taxon>
        <taxon>Pseudomonadati</taxon>
        <taxon>Pseudomonadota</taxon>
        <taxon>Alphaproteobacteria</taxon>
        <taxon>Hyphomicrobiales</taxon>
        <taxon>Beijerinckiaceae</taxon>
        <taxon>Methylocella</taxon>
    </lineage>
</organism>
<reference evidence="1 2" key="1">
    <citation type="submission" date="2019-03" db="EMBL/GenBank/DDBJ databases">
        <authorList>
            <person name="Kox A.R. M."/>
        </authorList>
    </citation>
    <scope>NUCLEOTIDE SEQUENCE [LARGE SCALE GENOMIC DNA]</scope>
    <source>
        <strain evidence="1">MTUNDRAET4 annotated genome</strain>
        <plasmid evidence="2">2</plasmid>
    </source>
</reference>
<name>A0A4U8Z6M9_METTU</name>
<dbReference type="KEGG" id="mtun:MTUNDRAET4_0111.1"/>
<dbReference type="RefSeq" id="WP_342211570.1">
    <property type="nucleotide sequence ID" value="NZ_LR536451.1"/>
</dbReference>
<evidence type="ECO:0000313" key="1">
    <source>
        <dbReference type="EMBL" id="VFU16456.1"/>
    </source>
</evidence>
<evidence type="ECO:0000313" key="2">
    <source>
        <dbReference type="Proteomes" id="UP000294360"/>
    </source>
</evidence>
<dbReference type="AlphaFoldDB" id="A0A4U8Z6M9"/>